<evidence type="ECO:0000313" key="1">
    <source>
        <dbReference type="EMBL" id="CEL92361.1"/>
    </source>
</evidence>
<reference evidence="1 2" key="1">
    <citation type="submission" date="2014-11" db="EMBL/GenBank/DDBJ databases">
        <authorList>
            <person name="Zhu J."/>
            <person name="Qi W."/>
            <person name="Song R."/>
        </authorList>
    </citation>
    <scope>NUCLEOTIDE SEQUENCE [LARGE SCALE GENOMIC DNA]</scope>
</reference>
<name>A0A0G4E9N9_VITBC</name>
<dbReference type="FunCoup" id="A0A0G4E9N9">
    <property type="interactions" value="30"/>
</dbReference>
<protein>
    <submittedName>
        <fullName evidence="1">Uncharacterized protein</fullName>
    </submittedName>
</protein>
<sequence length="244" mass="28862">MALRTALGWPSVRGSLGRLTPKCYWALGGTRYVASSSTFQDPAVAAIRPPVGRPLGHIMTHDRPYWRANWEKEDRELPRDQYGVPAQIPPEIATTIKFTYHVPPQYYPFLKKLGDDTPWMKPYCDKLIMGDLTFPEFEEMFYRAAKPLRIYRSRIPKPYRTIEEQSKSEEVMWESAWLSFRQRVNGDYDTHHYFREVALAPWIAFYFAYLWTDAHRQYRIDMKLFYLEAPELKLNWVVPRGDLV</sequence>
<dbReference type="Proteomes" id="UP000041254">
    <property type="component" value="Unassembled WGS sequence"/>
</dbReference>
<keyword evidence="2" id="KW-1185">Reference proteome</keyword>
<dbReference type="PhylomeDB" id="A0A0G4E9N9"/>
<dbReference type="OrthoDB" id="407535at2759"/>
<accession>A0A0G4E9N9</accession>
<gene>
    <name evidence="1" type="ORF">Vbra_6819</name>
</gene>
<dbReference type="OMA" id="PENKVNW"/>
<proteinExistence type="predicted"/>
<dbReference type="AlphaFoldDB" id="A0A0G4E9N9"/>
<dbReference type="VEuPathDB" id="CryptoDB:Vbra_6819"/>
<organism evidence="1 2">
    <name type="scientific">Vitrella brassicaformis (strain CCMP3155)</name>
    <dbReference type="NCBI Taxonomy" id="1169540"/>
    <lineage>
        <taxon>Eukaryota</taxon>
        <taxon>Sar</taxon>
        <taxon>Alveolata</taxon>
        <taxon>Colpodellida</taxon>
        <taxon>Vitrellaceae</taxon>
        <taxon>Vitrella</taxon>
    </lineage>
</organism>
<evidence type="ECO:0000313" key="2">
    <source>
        <dbReference type="Proteomes" id="UP000041254"/>
    </source>
</evidence>
<dbReference type="InParanoid" id="A0A0G4E9N9"/>
<dbReference type="EMBL" id="CDMY01000069">
    <property type="protein sequence ID" value="CEL92361.1"/>
    <property type="molecule type" value="Genomic_DNA"/>
</dbReference>